<protein>
    <submittedName>
        <fullName evidence="2">Uncharacterized protein</fullName>
    </submittedName>
</protein>
<sequence>MTKLPLNPGADVADQDKAHTPDKLRNDDATWKDKDMPESEHTAKPEDYERPPKP</sequence>
<evidence type="ECO:0000313" key="3">
    <source>
        <dbReference type="Proteomes" id="UP001305421"/>
    </source>
</evidence>
<evidence type="ECO:0000256" key="1">
    <source>
        <dbReference type="SAM" id="MobiDB-lite"/>
    </source>
</evidence>
<organism evidence="2 3">
    <name type="scientific">Stenotrophomonas aracearum</name>
    <dbReference type="NCBI Taxonomy" id="3003272"/>
    <lineage>
        <taxon>Bacteria</taxon>
        <taxon>Pseudomonadati</taxon>
        <taxon>Pseudomonadota</taxon>
        <taxon>Gammaproteobacteria</taxon>
        <taxon>Lysobacterales</taxon>
        <taxon>Lysobacteraceae</taxon>
        <taxon>Stenotrophomonas</taxon>
    </lineage>
</organism>
<dbReference type="EMBL" id="CP115543">
    <property type="protein sequence ID" value="WNH50576.1"/>
    <property type="molecule type" value="Genomic_DNA"/>
</dbReference>
<proteinExistence type="predicted"/>
<gene>
    <name evidence="2" type="ORF">PDM28_09940</name>
</gene>
<reference evidence="2 3" key="1">
    <citation type="submission" date="2022-12" db="EMBL/GenBank/DDBJ databases">
        <title>Two new species, Stenotrophomonas aracearum and Stenotrophomonas oahuensis, isolated from Anthurium (Araceae family) in Hawaii.</title>
        <authorList>
            <person name="Chunag S.C."/>
            <person name="Dobhal S."/>
            <person name="Alvarez A."/>
            <person name="Arif M."/>
        </authorList>
    </citation>
    <scope>NUCLEOTIDE SEQUENCE [LARGE SCALE GENOMIC DNA]</scope>
    <source>
        <strain evidence="2 3">A5588</strain>
    </source>
</reference>
<feature type="compositionally biased region" description="Basic and acidic residues" evidence="1">
    <location>
        <begin position="14"/>
        <end position="54"/>
    </location>
</feature>
<feature type="region of interest" description="Disordered" evidence="1">
    <location>
        <begin position="1"/>
        <end position="54"/>
    </location>
</feature>
<evidence type="ECO:0000313" key="2">
    <source>
        <dbReference type="EMBL" id="WNH50576.1"/>
    </source>
</evidence>
<dbReference type="RefSeq" id="WP_172448051.1">
    <property type="nucleotide sequence ID" value="NZ_CP115543.1"/>
</dbReference>
<name>A0ABY9YI71_9GAMM</name>
<keyword evidence="3" id="KW-1185">Reference proteome</keyword>
<dbReference type="Proteomes" id="UP001305421">
    <property type="component" value="Chromosome"/>
</dbReference>
<accession>A0ABY9YI71</accession>